<feature type="compositionally biased region" description="Basic and acidic residues" evidence="2">
    <location>
        <begin position="47"/>
        <end position="75"/>
    </location>
</feature>
<dbReference type="OrthoDB" id="529205at2759"/>
<dbReference type="AlphaFoldDB" id="A0A6G1HZY2"/>
<gene>
    <name evidence="3" type="ORF">EJ06DRAFT_529593</name>
</gene>
<name>A0A6G1HZY2_9PEZI</name>
<proteinExistence type="predicted"/>
<accession>A0A6G1HZY2</accession>
<evidence type="ECO:0000256" key="1">
    <source>
        <dbReference type="SAM" id="Coils"/>
    </source>
</evidence>
<dbReference type="EMBL" id="ML996693">
    <property type="protein sequence ID" value="KAF2401471.1"/>
    <property type="molecule type" value="Genomic_DNA"/>
</dbReference>
<protein>
    <submittedName>
        <fullName evidence="3">Uncharacterized protein</fullName>
    </submittedName>
</protein>
<dbReference type="Proteomes" id="UP000799640">
    <property type="component" value="Unassembled WGS sequence"/>
</dbReference>
<evidence type="ECO:0000256" key="2">
    <source>
        <dbReference type="SAM" id="MobiDB-lite"/>
    </source>
</evidence>
<feature type="region of interest" description="Disordered" evidence="2">
    <location>
        <begin position="47"/>
        <end position="80"/>
    </location>
</feature>
<keyword evidence="4" id="KW-1185">Reference proteome</keyword>
<organism evidence="3 4">
    <name type="scientific">Trichodelitschia bisporula</name>
    <dbReference type="NCBI Taxonomy" id="703511"/>
    <lineage>
        <taxon>Eukaryota</taxon>
        <taxon>Fungi</taxon>
        <taxon>Dikarya</taxon>
        <taxon>Ascomycota</taxon>
        <taxon>Pezizomycotina</taxon>
        <taxon>Dothideomycetes</taxon>
        <taxon>Dothideomycetes incertae sedis</taxon>
        <taxon>Phaeotrichales</taxon>
        <taxon>Phaeotrichaceae</taxon>
        <taxon>Trichodelitschia</taxon>
    </lineage>
</organism>
<evidence type="ECO:0000313" key="3">
    <source>
        <dbReference type="EMBL" id="KAF2401471.1"/>
    </source>
</evidence>
<feature type="coiled-coil region" evidence="1">
    <location>
        <begin position="83"/>
        <end position="110"/>
    </location>
</feature>
<evidence type="ECO:0000313" key="4">
    <source>
        <dbReference type="Proteomes" id="UP000799640"/>
    </source>
</evidence>
<keyword evidence="1" id="KW-0175">Coiled coil</keyword>
<sequence length="113" mass="12406">MLSSTQSSVARAAARVAVGKAPFVGGVRGFAGSAVRMVGKEDALHTDGRAEDVDFHKKDQLDKSKRGEQHWKDELASNSESIVKAERGDIKASKDTIEQLQRETENLMKKKDH</sequence>
<reference evidence="3" key="1">
    <citation type="journal article" date="2020" name="Stud. Mycol.">
        <title>101 Dothideomycetes genomes: a test case for predicting lifestyles and emergence of pathogens.</title>
        <authorList>
            <person name="Haridas S."/>
            <person name="Albert R."/>
            <person name="Binder M."/>
            <person name="Bloem J."/>
            <person name="Labutti K."/>
            <person name="Salamov A."/>
            <person name="Andreopoulos B."/>
            <person name="Baker S."/>
            <person name="Barry K."/>
            <person name="Bills G."/>
            <person name="Bluhm B."/>
            <person name="Cannon C."/>
            <person name="Castanera R."/>
            <person name="Culley D."/>
            <person name="Daum C."/>
            <person name="Ezra D."/>
            <person name="Gonzalez J."/>
            <person name="Henrissat B."/>
            <person name="Kuo A."/>
            <person name="Liang C."/>
            <person name="Lipzen A."/>
            <person name="Lutzoni F."/>
            <person name="Magnuson J."/>
            <person name="Mondo S."/>
            <person name="Nolan M."/>
            <person name="Ohm R."/>
            <person name="Pangilinan J."/>
            <person name="Park H.-J."/>
            <person name="Ramirez L."/>
            <person name="Alfaro M."/>
            <person name="Sun H."/>
            <person name="Tritt A."/>
            <person name="Yoshinaga Y."/>
            <person name="Zwiers L.-H."/>
            <person name="Turgeon B."/>
            <person name="Goodwin S."/>
            <person name="Spatafora J."/>
            <person name="Crous P."/>
            <person name="Grigoriev I."/>
        </authorList>
    </citation>
    <scope>NUCLEOTIDE SEQUENCE</scope>
    <source>
        <strain evidence="3">CBS 262.69</strain>
    </source>
</reference>